<dbReference type="HAMAP" id="MF_01077">
    <property type="entry name" value="RimP"/>
    <property type="match status" value="1"/>
</dbReference>
<comment type="subcellular location">
    <subcellularLocation>
        <location evidence="3">Cytoplasm</location>
    </subcellularLocation>
</comment>
<keyword evidence="8" id="KW-1185">Reference proteome</keyword>
<evidence type="ECO:0000256" key="3">
    <source>
        <dbReference type="HAMAP-Rule" id="MF_01077"/>
    </source>
</evidence>
<dbReference type="SUPFAM" id="SSF75420">
    <property type="entry name" value="YhbC-like, N-terminal domain"/>
    <property type="match status" value="1"/>
</dbReference>
<evidence type="ECO:0000256" key="1">
    <source>
        <dbReference type="ARBA" id="ARBA00022490"/>
    </source>
</evidence>
<dbReference type="Pfam" id="PF17384">
    <property type="entry name" value="DUF150_C"/>
    <property type="match status" value="1"/>
</dbReference>
<dbReference type="PANTHER" id="PTHR33867">
    <property type="entry name" value="RIBOSOME MATURATION FACTOR RIMP"/>
    <property type="match status" value="1"/>
</dbReference>
<sequence>MTGKATEIGELLAPTVEALGLELLGIEFAPTGHSALLRLYIDAPGRLVGIEDCEAVSREVAAVLDVEDPITSQYTLEVSSPGIDRPLFTAEQFGRFVGEQAKLTLRMAQDGRRRFIARITGVEGDVVLLAHEAGDMRVPHDNIEKARLVPDLVALGLAAQPKPTGPGGTRRKAKKES</sequence>
<evidence type="ECO:0000313" key="8">
    <source>
        <dbReference type="Proteomes" id="UP000029393"/>
    </source>
</evidence>
<reference evidence="7 8" key="1">
    <citation type="submission" date="2013-09" db="EMBL/GenBank/DDBJ databases">
        <title>Genome sequencing of Arenimonas metalli.</title>
        <authorList>
            <person name="Chen F."/>
            <person name="Wang G."/>
        </authorList>
    </citation>
    <scope>NUCLEOTIDE SEQUENCE [LARGE SCALE GENOMIC DNA]</scope>
    <source>
        <strain evidence="7 8">CF5-1</strain>
    </source>
</reference>
<dbReference type="EMBL" id="AVCK01000001">
    <property type="protein sequence ID" value="KFN48404.1"/>
    <property type="molecule type" value="Genomic_DNA"/>
</dbReference>
<dbReference type="InterPro" id="IPR036847">
    <property type="entry name" value="RimP_C_sf"/>
</dbReference>
<dbReference type="InterPro" id="IPR003728">
    <property type="entry name" value="Ribosome_maturation_RimP"/>
</dbReference>
<dbReference type="NCBIfam" id="NF000927">
    <property type="entry name" value="PRK00092.1-1"/>
    <property type="match status" value="1"/>
</dbReference>
<comment type="function">
    <text evidence="3">Required for maturation of 30S ribosomal subunits.</text>
</comment>
<dbReference type="STRING" id="1384056.N787_00295"/>
<keyword evidence="2 3" id="KW-0690">Ribosome biogenesis</keyword>
<dbReference type="FunFam" id="3.30.300.70:FF:000001">
    <property type="entry name" value="Ribosome maturation factor RimP"/>
    <property type="match status" value="1"/>
</dbReference>
<dbReference type="OrthoDB" id="9805006at2"/>
<evidence type="ECO:0000256" key="2">
    <source>
        <dbReference type="ARBA" id="ARBA00022517"/>
    </source>
</evidence>
<feature type="region of interest" description="Disordered" evidence="4">
    <location>
        <begin position="158"/>
        <end position="177"/>
    </location>
</feature>
<comment type="similarity">
    <text evidence="3">Belongs to the RimP family.</text>
</comment>
<keyword evidence="1 3" id="KW-0963">Cytoplasm</keyword>
<dbReference type="Pfam" id="PF02576">
    <property type="entry name" value="RimP_N"/>
    <property type="match status" value="1"/>
</dbReference>
<protein>
    <recommendedName>
        <fullName evidence="3">Ribosome maturation factor RimP</fullName>
    </recommendedName>
</protein>
<dbReference type="CDD" id="cd01734">
    <property type="entry name" value="YlxS_C"/>
    <property type="match status" value="1"/>
</dbReference>
<dbReference type="Gene3D" id="2.30.30.180">
    <property type="entry name" value="Ribosome maturation factor RimP, C-terminal domain"/>
    <property type="match status" value="1"/>
</dbReference>
<accession>A0A091BC57</accession>
<dbReference type="RefSeq" id="WP_034209929.1">
    <property type="nucleotide sequence ID" value="NZ_AVCK01000001.1"/>
</dbReference>
<evidence type="ECO:0000256" key="4">
    <source>
        <dbReference type="SAM" id="MobiDB-lite"/>
    </source>
</evidence>
<dbReference type="Gene3D" id="3.30.300.70">
    <property type="entry name" value="RimP-like superfamily, N-terminal"/>
    <property type="match status" value="1"/>
</dbReference>
<dbReference type="AlphaFoldDB" id="A0A091BC57"/>
<dbReference type="PANTHER" id="PTHR33867:SF1">
    <property type="entry name" value="RIBOSOME MATURATION FACTOR RIMP"/>
    <property type="match status" value="1"/>
</dbReference>
<evidence type="ECO:0000313" key="7">
    <source>
        <dbReference type="EMBL" id="KFN48404.1"/>
    </source>
</evidence>
<dbReference type="PATRIC" id="fig|1384056.3.peg.55"/>
<evidence type="ECO:0000259" key="6">
    <source>
        <dbReference type="Pfam" id="PF17384"/>
    </source>
</evidence>
<dbReference type="GO" id="GO:0005829">
    <property type="term" value="C:cytosol"/>
    <property type="evidence" value="ECO:0007669"/>
    <property type="project" value="TreeGrafter"/>
</dbReference>
<dbReference type="SUPFAM" id="SSF74942">
    <property type="entry name" value="YhbC-like, C-terminal domain"/>
    <property type="match status" value="1"/>
</dbReference>
<dbReference type="Proteomes" id="UP000029393">
    <property type="component" value="Unassembled WGS sequence"/>
</dbReference>
<proteinExistence type="inferred from homology"/>
<dbReference type="InterPro" id="IPR035956">
    <property type="entry name" value="RimP_N_sf"/>
</dbReference>
<feature type="domain" description="Ribosome maturation factor RimP N-terminal" evidence="5">
    <location>
        <begin position="11"/>
        <end position="84"/>
    </location>
</feature>
<gene>
    <name evidence="3" type="primary">rimP</name>
    <name evidence="7" type="ORF">N787_00295</name>
</gene>
<evidence type="ECO:0000259" key="5">
    <source>
        <dbReference type="Pfam" id="PF02576"/>
    </source>
</evidence>
<feature type="domain" description="Ribosome maturation factor RimP C-terminal" evidence="6">
    <location>
        <begin position="87"/>
        <end position="151"/>
    </location>
</feature>
<name>A0A091BC57_9GAMM</name>
<dbReference type="InterPro" id="IPR028989">
    <property type="entry name" value="RimP_N"/>
</dbReference>
<dbReference type="InterPro" id="IPR028998">
    <property type="entry name" value="RimP_C"/>
</dbReference>
<dbReference type="GO" id="GO:0000028">
    <property type="term" value="P:ribosomal small subunit assembly"/>
    <property type="evidence" value="ECO:0007669"/>
    <property type="project" value="TreeGrafter"/>
</dbReference>
<comment type="caution">
    <text evidence="7">The sequence shown here is derived from an EMBL/GenBank/DDBJ whole genome shotgun (WGS) entry which is preliminary data.</text>
</comment>
<dbReference type="GO" id="GO:0006412">
    <property type="term" value="P:translation"/>
    <property type="evidence" value="ECO:0007669"/>
    <property type="project" value="TreeGrafter"/>
</dbReference>
<organism evidence="7 8">
    <name type="scientific">Arenimonas metalli CF5-1</name>
    <dbReference type="NCBI Taxonomy" id="1384056"/>
    <lineage>
        <taxon>Bacteria</taxon>
        <taxon>Pseudomonadati</taxon>
        <taxon>Pseudomonadota</taxon>
        <taxon>Gammaproteobacteria</taxon>
        <taxon>Lysobacterales</taxon>
        <taxon>Lysobacteraceae</taxon>
        <taxon>Arenimonas</taxon>
    </lineage>
</organism>
<dbReference type="eggNOG" id="COG0779">
    <property type="taxonomic scope" value="Bacteria"/>
</dbReference>